<dbReference type="Gene3D" id="3.40.50.720">
    <property type="entry name" value="NAD(P)-binding Rossmann-like Domain"/>
    <property type="match status" value="1"/>
</dbReference>
<organism evidence="4 5">
    <name type="scientific">Lomentospora prolificans</name>
    <dbReference type="NCBI Taxonomy" id="41688"/>
    <lineage>
        <taxon>Eukaryota</taxon>
        <taxon>Fungi</taxon>
        <taxon>Dikarya</taxon>
        <taxon>Ascomycota</taxon>
        <taxon>Pezizomycotina</taxon>
        <taxon>Sordariomycetes</taxon>
        <taxon>Hypocreomycetidae</taxon>
        <taxon>Microascales</taxon>
        <taxon>Microascaceae</taxon>
        <taxon>Lomentospora</taxon>
    </lineage>
</organism>
<dbReference type="GO" id="GO:0005634">
    <property type="term" value="C:nucleus"/>
    <property type="evidence" value="ECO:0007669"/>
    <property type="project" value="TreeGrafter"/>
</dbReference>
<gene>
    <name evidence="4" type="ORF">jhhlp_007652</name>
</gene>
<evidence type="ECO:0000256" key="2">
    <source>
        <dbReference type="ARBA" id="ARBA00022857"/>
    </source>
</evidence>
<proteinExistence type="inferred from homology"/>
<dbReference type="PANTHER" id="PTHR42748">
    <property type="entry name" value="NITROGEN METABOLITE REPRESSION PROTEIN NMRA FAMILY MEMBER"/>
    <property type="match status" value="1"/>
</dbReference>
<dbReference type="OrthoDB" id="300709at2759"/>
<feature type="domain" description="NmrA-like" evidence="3">
    <location>
        <begin position="5"/>
        <end position="281"/>
    </location>
</feature>
<dbReference type="InParanoid" id="A0A2N3N065"/>
<dbReference type="SUPFAM" id="SSF51735">
    <property type="entry name" value="NAD(P)-binding Rossmann-fold domains"/>
    <property type="match status" value="1"/>
</dbReference>
<keyword evidence="5" id="KW-1185">Reference proteome</keyword>
<dbReference type="STRING" id="41688.A0A2N3N065"/>
<dbReference type="InterPro" id="IPR036291">
    <property type="entry name" value="NAD(P)-bd_dom_sf"/>
</dbReference>
<dbReference type="Proteomes" id="UP000233524">
    <property type="component" value="Unassembled WGS sequence"/>
</dbReference>
<name>A0A2N3N065_9PEZI</name>
<evidence type="ECO:0000313" key="4">
    <source>
        <dbReference type="EMBL" id="PKS05823.1"/>
    </source>
</evidence>
<protein>
    <recommendedName>
        <fullName evidence="3">NmrA-like domain-containing protein</fullName>
    </recommendedName>
</protein>
<reference evidence="4 5" key="1">
    <citation type="journal article" date="2017" name="G3 (Bethesda)">
        <title>First Draft Genome Sequence of the Pathogenic Fungus Lomentospora prolificans (Formerly Scedosporium prolificans).</title>
        <authorList>
            <person name="Luo R."/>
            <person name="Zimin A."/>
            <person name="Workman R."/>
            <person name="Fan Y."/>
            <person name="Pertea G."/>
            <person name="Grossman N."/>
            <person name="Wear M.P."/>
            <person name="Jia B."/>
            <person name="Miller H."/>
            <person name="Casadevall A."/>
            <person name="Timp W."/>
            <person name="Zhang S.X."/>
            <person name="Salzberg S.L."/>
        </authorList>
    </citation>
    <scope>NUCLEOTIDE SEQUENCE [LARGE SCALE GENOMIC DNA]</scope>
    <source>
        <strain evidence="4 5">JHH-5317</strain>
    </source>
</reference>
<evidence type="ECO:0000313" key="5">
    <source>
        <dbReference type="Proteomes" id="UP000233524"/>
    </source>
</evidence>
<dbReference type="CDD" id="cd05251">
    <property type="entry name" value="NmrA_like_SDR_a"/>
    <property type="match status" value="1"/>
</dbReference>
<dbReference type="VEuPathDB" id="FungiDB:jhhlp_007652"/>
<dbReference type="EMBL" id="NLAX01001139">
    <property type="protein sequence ID" value="PKS05823.1"/>
    <property type="molecule type" value="Genomic_DNA"/>
</dbReference>
<accession>A0A2N3N065</accession>
<dbReference type="Gene3D" id="3.90.25.10">
    <property type="entry name" value="UDP-galactose 4-epimerase, domain 1"/>
    <property type="match status" value="1"/>
</dbReference>
<dbReference type="PANTHER" id="PTHR42748:SF31">
    <property type="entry name" value="NMRA-LIKE DOMAIN-CONTAINING PROTEIN-RELATED"/>
    <property type="match status" value="1"/>
</dbReference>
<dbReference type="Pfam" id="PF05368">
    <property type="entry name" value="NmrA"/>
    <property type="match status" value="1"/>
</dbReference>
<keyword evidence="2" id="KW-0521">NADP</keyword>
<comment type="similarity">
    <text evidence="1">Belongs to the NmrA-type oxidoreductase family.</text>
</comment>
<evidence type="ECO:0000259" key="3">
    <source>
        <dbReference type="Pfam" id="PF05368"/>
    </source>
</evidence>
<evidence type="ECO:0000256" key="1">
    <source>
        <dbReference type="ARBA" id="ARBA00006328"/>
    </source>
</evidence>
<dbReference type="InterPro" id="IPR051164">
    <property type="entry name" value="NmrA-like_oxidored"/>
</dbReference>
<dbReference type="InterPro" id="IPR008030">
    <property type="entry name" value="NmrA-like"/>
</dbReference>
<dbReference type="AlphaFoldDB" id="A0A2N3N065"/>
<sequence length="333" mass="35682">MSSPKLITIFGGTGNQGRSVALSLLGNKAGTFKVRIITRNPESDAAKALVEAGATVVKADGTDREQMLAAFKESWGAFINTNGDDPALDQPGSLSEVEVGKIVLDAAADAGVKHVVYSGMVSTTEATKGKYTAVAFEDKNIIGRYAASKTAFESTTIVSPGNYMENFLMQELAGVFGGFPYVPDEEGFLTYSTPHWGGDDDVPYIAIRADYGDLVHGVLLDPAKYNGQFIQGFSQSIKSDAAVKAFEEVSGKKARYIPMKSLNDLQTYGMRALETVKSVFGFSQASGGFYYGTPNDVGPATELKRAAAEARGKEGDEAKLLTIKQFWKQHFTA</sequence>
<comment type="caution">
    <text evidence="4">The sequence shown here is derived from an EMBL/GenBank/DDBJ whole genome shotgun (WGS) entry which is preliminary data.</text>
</comment>